<name>A0ACC0LV58_RHOML</name>
<comment type="caution">
    <text evidence="1">The sequence shown here is derived from an EMBL/GenBank/DDBJ whole genome shotgun (WGS) entry which is preliminary data.</text>
</comment>
<dbReference type="EMBL" id="CM046398">
    <property type="protein sequence ID" value="KAI8532043.1"/>
    <property type="molecule type" value="Genomic_DNA"/>
</dbReference>
<reference evidence="1" key="1">
    <citation type="submission" date="2022-02" db="EMBL/GenBank/DDBJ databases">
        <title>Plant Genome Project.</title>
        <authorList>
            <person name="Zhang R.-G."/>
        </authorList>
    </citation>
    <scope>NUCLEOTIDE SEQUENCE</scope>
    <source>
        <strain evidence="1">AT1</strain>
    </source>
</reference>
<evidence type="ECO:0000313" key="2">
    <source>
        <dbReference type="Proteomes" id="UP001062846"/>
    </source>
</evidence>
<dbReference type="Proteomes" id="UP001062846">
    <property type="component" value="Chromosome 11"/>
</dbReference>
<organism evidence="1 2">
    <name type="scientific">Rhododendron molle</name>
    <name type="common">Chinese azalea</name>
    <name type="synonym">Azalea mollis</name>
    <dbReference type="NCBI Taxonomy" id="49168"/>
    <lineage>
        <taxon>Eukaryota</taxon>
        <taxon>Viridiplantae</taxon>
        <taxon>Streptophyta</taxon>
        <taxon>Embryophyta</taxon>
        <taxon>Tracheophyta</taxon>
        <taxon>Spermatophyta</taxon>
        <taxon>Magnoliopsida</taxon>
        <taxon>eudicotyledons</taxon>
        <taxon>Gunneridae</taxon>
        <taxon>Pentapetalae</taxon>
        <taxon>asterids</taxon>
        <taxon>Ericales</taxon>
        <taxon>Ericaceae</taxon>
        <taxon>Ericoideae</taxon>
        <taxon>Rhodoreae</taxon>
        <taxon>Rhododendron</taxon>
    </lineage>
</organism>
<accession>A0ACC0LV58</accession>
<gene>
    <name evidence="1" type="ORF">RHMOL_Rhmol11G0182600</name>
</gene>
<evidence type="ECO:0000313" key="1">
    <source>
        <dbReference type="EMBL" id="KAI8532043.1"/>
    </source>
</evidence>
<protein>
    <submittedName>
        <fullName evidence="1">Uncharacterized protein</fullName>
    </submittedName>
</protein>
<sequence length="865" mass="97971">MGTDVVAVIFSAVAALATGAQAFYLRKQVSSDSVKPPKIVEKQGGPDITNFGEPGKEIKKILDALLGSSNVKTIVILGKMGLGKTTMMRNLNAHAEVAKKFDIVIWLKASLEGSRENFSREQLQQLIVARLKLDIGDIGIPKSNNGSKIVLTTRLSRVCASFDTDMQIKVTRLSDEDAWQMFQDVLKETELLGKPSIIKLAFRVCKECCGVPLLIEKVAKTFKSKNTEKDWIKGLNSWKTWPKQECQGIREVYDLLKFCYNDLGDEQYKKCFLYGALYPEDSVINADYLLECWAAENLLGKYKSITEESLIYGHHVLSGLKNVSLLEEVESENYVKMDRFIRQLALYIAEGDHEGKYKVKTSKGLTNASKEKYWTEKINMISFGDNKLQRLPDSPQCRMLSTLFLHINSSLKEIPQSFFDQMEELRVLDVSHTGIEKLPLSPKNSIGLKVLYLNYCKNLADLPTQFVEKLTDLEALDIVESGVNNIPSHIEKLTRLRRLRISFSQSGSATQEVNFNYEVISKLSKLEVLVIKVKPLAIWSAHVEENIMKEVAKLKEFKSLKVCFPDDTVVDVVEVVGSQNLRIRVLDATILLNFIKESSWGNARDIKYFEFFIGSKKSEQSQHPNFHKYEKYVKYCEFEGRNSRILEVLAEADAFDLVDNNNIKQLSDKELESMNGIRSCRIEGCDAIETIVGTSGGVVLPSLEHLFIKNLPMLESILRGPLQPESLAKLTTLELTGCQSLVTVFPPGSIQQLCEIQRLKIEKCDKIVEIIQTSGAGAGGILLPKLKKMILLDMEKLESICASKTFWPSLEELEIFKCPGLLKLPFNKDNVKILKRIDADPEWWGKLQFQYDENKEWLQKLRNLR</sequence>
<keyword evidence="2" id="KW-1185">Reference proteome</keyword>
<proteinExistence type="predicted"/>